<keyword evidence="4 5" id="KW-0472">Membrane</keyword>
<feature type="transmembrane region" description="Helical" evidence="5">
    <location>
        <begin position="145"/>
        <end position="164"/>
    </location>
</feature>
<keyword evidence="3 5" id="KW-1133">Transmembrane helix</keyword>
<reference evidence="7 8" key="1">
    <citation type="submission" date="2020-08" db="EMBL/GenBank/DDBJ databases">
        <title>Genomic Encyclopedia of Type Strains, Phase IV (KMG-IV): sequencing the most valuable type-strain genomes for metagenomic binning, comparative biology and taxonomic classification.</title>
        <authorList>
            <person name="Goeker M."/>
        </authorList>
    </citation>
    <scope>NUCLEOTIDE SEQUENCE [LARGE SCALE GENOMIC DNA]</scope>
    <source>
        <strain evidence="7 8">DSM 19979</strain>
    </source>
</reference>
<feature type="transmembrane region" description="Helical" evidence="5">
    <location>
        <begin position="241"/>
        <end position="260"/>
    </location>
</feature>
<accession>A0A840A7J4</accession>
<dbReference type="PANTHER" id="PTHR32322:SF9">
    <property type="entry name" value="AMINO-ACID METABOLITE EFFLUX PUMP-RELATED"/>
    <property type="match status" value="1"/>
</dbReference>
<dbReference type="InterPro" id="IPR000620">
    <property type="entry name" value="EamA_dom"/>
</dbReference>
<evidence type="ECO:0000313" key="7">
    <source>
        <dbReference type="EMBL" id="MBB3897191.1"/>
    </source>
</evidence>
<gene>
    <name evidence="7" type="ORF">GGQ83_000617</name>
</gene>
<feature type="transmembrane region" description="Helical" evidence="5">
    <location>
        <begin position="83"/>
        <end position="106"/>
    </location>
</feature>
<feature type="transmembrane region" description="Helical" evidence="5">
    <location>
        <begin position="176"/>
        <end position="197"/>
    </location>
</feature>
<dbReference type="InterPro" id="IPR050638">
    <property type="entry name" value="AA-Vitamin_Transporters"/>
</dbReference>
<sequence>MLLGLSILWGGSFFFAKIAVAELPPLTLVLGRVALAALALHVVVLLSGRRMPITREALLAFAVMGVLNNLIPFALIFWGQTRIASGVASILNATTPLFTVIVAHLLTREEKASGGRLAGVLLGIGGVAVMIGPGAIGSLGRDGAAWGELAVLGAALSYAFAGVWGRRFRALGLDPLVSACGQLSASALLALPVILLVDAPWTLPPPGGATWMALLALALASTALAYVIFFRVLAVAGATGISLVTFLIPVSAILLGFLFLGERLEGPHVAGMALIGLGLTAIDGRPWRLLRARWAGPPA</sequence>
<proteinExistence type="predicted"/>
<dbReference type="RefSeq" id="WP_242534843.1">
    <property type="nucleotide sequence ID" value="NZ_JACIDJ010000001.1"/>
</dbReference>
<evidence type="ECO:0000256" key="2">
    <source>
        <dbReference type="ARBA" id="ARBA00022692"/>
    </source>
</evidence>
<feature type="transmembrane region" description="Helical" evidence="5">
    <location>
        <begin position="209"/>
        <end position="229"/>
    </location>
</feature>
<keyword evidence="2 5" id="KW-0812">Transmembrane</keyword>
<dbReference type="AlphaFoldDB" id="A0A840A7J4"/>
<evidence type="ECO:0000256" key="3">
    <source>
        <dbReference type="ARBA" id="ARBA00022989"/>
    </source>
</evidence>
<evidence type="ECO:0000259" key="6">
    <source>
        <dbReference type="Pfam" id="PF00892"/>
    </source>
</evidence>
<dbReference type="PANTHER" id="PTHR32322">
    <property type="entry name" value="INNER MEMBRANE TRANSPORTER"/>
    <property type="match status" value="1"/>
</dbReference>
<dbReference type="Pfam" id="PF00892">
    <property type="entry name" value="EamA"/>
    <property type="match status" value="2"/>
</dbReference>
<dbReference type="Proteomes" id="UP000553193">
    <property type="component" value="Unassembled WGS sequence"/>
</dbReference>
<feature type="transmembrane region" description="Helical" evidence="5">
    <location>
        <begin position="118"/>
        <end position="139"/>
    </location>
</feature>
<dbReference type="InterPro" id="IPR037185">
    <property type="entry name" value="EmrE-like"/>
</dbReference>
<protein>
    <submittedName>
        <fullName evidence="7">Drug/metabolite transporter (DMT)-like permease</fullName>
    </submittedName>
</protein>
<dbReference type="GO" id="GO:0016020">
    <property type="term" value="C:membrane"/>
    <property type="evidence" value="ECO:0007669"/>
    <property type="project" value="UniProtKB-SubCell"/>
</dbReference>
<keyword evidence="8" id="KW-1185">Reference proteome</keyword>
<feature type="domain" description="EamA" evidence="6">
    <location>
        <begin position="146"/>
        <end position="280"/>
    </location>
</feature>
<comment type="caution">
    <text evidence="7">The sequence shown here is derived from an EMBL/GenBank/DDBJ whole genome shotgun (WGS) entry which is preliminary data.</text>
</comment>
<name>A0A840A7J4_9PROT</name>
<feature type="transmembrane region" description="Helical" evidence="5">
    <location>
        <begin position="26"/>
        <end position="46"/>
    </location>
</feature>
<evidence type="ECO:0000256" key="5">
    <source>
        <dbReference type="SAM" id="Phobius"/>
    </source>
</evidence>
<evidence type="ECO:0000313" key="8">
    <source>
        <dbReference type="Proteomes" id="UP000553193"/>
    </source>
</evidence>
<comment type="subcellular location">
    <subcellularLocation>
        <location evidence="1">Membrane</location>
        <topology evidence="1">Multi-pass membrane protein</topology>
    </subcellularLocation>
</comment>
<organism evidence="7 8">
    <name type="scientific">Roseococcus suduntuyensis</name>
    <dbReference type="NCBI Taxonomy" id="455361"/>
    <lineage>
        <taxon>Bacteria</taxon>
        <taxon>Pseudomonadati</taxon>
        <taxon>Pseudomonadota</taxon>
        <taxon>Alphaproteobacteria</taxon>
        <taxon>Acetobacterales</taxon>
        <taxon>Roseomonadaceae</taxon>
        <taxon>Roseococcus</taxon>
    </lineage>
</organism>
<evidence type="ECO:0000256" key="4">
    <source>
        <dbReference type="ARBA" id="ARBA00023136"/>
    </source>
</evidence>
<feature type="domain" description="EamA" evidence="6">
    <location>
        <begin position="2"/>
        <end position="131"/>
    </location>
</feature>
<dbReference type="EMBL" id="JACIDJ010000001">
    <property type="protein sequence ID" value="MBB3897191.1"/>
    <property type="molecule type" value="Genomic_DNA"/>
</dbReference>
<evidence type="ECO:0000256" key="1">
    <source>
        <dbReference type="ARBA" id="ARBA00004141"/>
    </source>
</evidence>
<dbReference type="SUPFAM" id="SSF103481">
    <property type="entry name" value="Multidrug resistance efflux transporter EmrE"/>
    <property type="match status" value="2"/>
</dbReference>
<feature type="transmembrane region" description="Helical" evidence="5">
    <location>
        <begin position="58"/>
        <end position="77"/>
    </location>
</feature>